<accession>A0A7L5C1D8</accession>
<dbReference type="KEGG" id="hdh:G5B40_11170"/>
<dbReference type="GO" id="GO:0016491">
    <property type="term" value="F:oxidoreductase activity"/>
    <property type="evidence" value="ECO:0007669"/>
    <property type="project" value="UniProtKB-KW"/>
</dbReference>
<reference evidence="3 4" key="1">
    <citation type="submission" date="2020-02" db="EMBL/GenBank/DDBJ databases">
        <title>complete genome sequence of Rhodobacteraceae bacterium.</title>
        <authorList>
            <person name="Park J."/>
            <person name="Kim Y.-S."/>
            <person name="Kim K.-H."/>
        </authorList>
    </citation>
    <scope>NUCLEOTIDE SEQUENCE [LARGE SCALE GENOMIC DNA]</scope>
    <source>
        <strain evidence="3 4">RR4-56</strain>
    </source>
</reference>
<dbReference type="InterPro" id="IPR002347">
    <property type="entry name" value="SDR_fam"/>
</dbReference>
<evidence type="ECO:0000256" key="1">
    <source>
        <dbReference type="ARBA" id="ARBA00006484"/>
    </source>
</evidence>
<dbReference type="Pfam" id="PF00106">
    <property type="entry name" value="adh_short"/>
    <property type="match status" value="1"/>
</dbReference>
<dbReference type="InterPro" id="IPR020904">
    <property type="entry name" value="Sc_DH/Rdtase_CS"/>
</dbReference>
<dbReference type="PANTHER" id="PTHR44196">
    <property type="entry name" value="DEHYDROGENASE/REDUCTASE SDR FAMILY MEMBER 7B"/>
    <property type="match status" value="1"/>
</dbReference>
<dbReference type="RefSeq" id="WP_165098552.1">
    <property type="nucleotide sequence ID" value="NZ_CP049056.1"/>
</dbReference>
<organism evidence="3 4">
    <name type="scientific">Pikeienuella piscinae</name>
    <dbReference type="NCBI Taxonomy" id="2748098"/>
    <lineage>
        <taxon>Bacteria</taxon>
        <taxon>Pseudomonadati</taxon>
        <taxon>Pseudomonadota</taxon>
        <taxon>Alphaproteobacteria</taxon>
        <taxon>Rhodobacterales</taxon>
        <taxon>Paracoccaceae</taxon>
        <taxon>Pikeienuella</taxon>
    </lineage>
</organism>
<keyword evidence="2" id="KW-0560">Oxidoreductase</keyword>
<dbReference type="GO" id="GO:0016020">
    <property type="term" value="C:membrane"/>
    <property type="evidence" value="ECO:0007669"/>
    <property type="project" value="TreeGrafter"/>
</dbReference>
<dbReference type="PRINTS" id="PR00081">
    <property type="entry name" value="GDHRDH"/>
</dbReference>
<dbReference type="PANTHER" id="PTHR44196:SF1">
    <property type="entry name" value="DEHYDROGENASE_REDUCTASE SDR FAMILY MEMBER 7B"/>
    <property type="match status" value="1"/>
</dbReference>
<dbReference type="Proteomes" id="UP000503336">
    <property type="component" value="Chromosome"/>
</dbReference>
<dbReference type="InterPro" id="IPR036291">
    <property type="entry name" value="NAD(P)-bd_dom_sf"/>
</dbReference>
<evidence type="ECO:0000313" key="3">
    <source>
        <dbReference type="EMBL" id="QIE55964.1"/>
    </source>
</evidence>
<dbReference type="PROSITE" id="PS00061">
    <property type="entry name" value="ADH_SHORT"/>
    <property type="match status" value="1"/>
</dbReference>
<gene>
    <name evidence="3" type="ORF">G5B40_11170</name>
</gene>
<proteinExistence type="inferred from homology"/>
<dbReference type="Gene3D" id="3.40.50.720">
    <property type="entry name" value="NAD(P)-binding Rossmann-like Domain"/>
    <property type="match status" value="1"/>
</dbReference>
<comment type="similarity">
    <text evidence="1">Belongs to the short-chain dehydrogenases/reductases (SDR) family.</text>
</comment>
<evidence type="ECO:0000256" key="2">
    <source>
        <dbReference type="ARBA" id="ARBA00023002"/>
    </source>
</evidence>
<evidence type="ECO:0000313" key="4">
    <source>
        <dbReference type="Proteomes" id="UP000503336"/>
    </source>
</evidence>
<keyword evidence="4" id="KW-1185">Reference proteome</keyword>
<dbReference type="AlphaFoldDB" id="A0A7L5C1D8"/>
<name>A0A7L5C1D8_9RHOB</name>
<dbReference type="EMBL" id="CP049056">
    <property type="protein sequence ID" value="QIE55964.1"/>
    <property type="molecule type" value="Genomic_DNA"/>
</dbReference>
<protein>
    <submittedName>
        <fullName evidence="3">SDR family NAD(P)-dependent oxidoreductase</fullName>
    </submittedName>
</protein>
<dbReference type="SUPFAM" id="SSF51735">
    <property type="entry name" value="NAD(P)-binding Rossmann-fold domains"/>
    <property type="match status" value="1"/>
</dbReference>
<sequence length="262" mass="28252">MSVWTKRMRPADGAAWVTGASAGIGRAVALRLADEGWTVWVTARGAEKLEALAAERPDRIRSLPCDVTDRARMAEAVATITAEGPLALAVLNAGLYIPMRAQEFDAANAARSFEVNLAGVANGLDPALKHMIGRRDGHVALTASVAGYRGLPRAAAYGATKAGLIAMAEALAFDLIDLDVRISVINPGFVETEATGVNDFEMPFVLPAEEAARRIVDGLKAPGFEIAFPRRFVFILRTLGMLPNRWYFAVMRRLMGWDASVR</sequence>